<keyword evidence="8 11" id="KW-1133">Transmembrane helix</keyword>
<evidence type="ECO:0000256" key="7">
    <source>
        <dbReference type="ARBA" id="ARBA00022777"/>
    </source>
</evidence>
<dbReference type="CDD" id="cd00082">
    <property type="entry name" value="HisKA"/>
    <property type="match status" value="1"/>
</dbReference>
<keyword evidence="9" id="KW-0902">Two-component regulatory system</keyword>
<organism evidence="14 15">
    <name type="scientific">Hymenobacter aquaticus</name>
    <dbReference type="NCBI Taxonomy" id="1867101"/>
    <lineage>
        <taxon>Bacteria</taxon>
        <taxon>Pseudomonadati</taxon>
        <taxon>Bacteroidota</taxon>
        <taxon>Cytophagia</taxon>
        <taxon>Cytophagales</taxon>
        <taxon>Hymenobacteraceae</taxon>
        <taxon>Hymenobacter</taxon>
    </lineage>
</organism>
<feature type="transmembrane region" description="Helical" evidence="11">
    <location>
        <begin position="444"/>
        <end position="464"/>
    </location>
</feature>
<evidence type="ECO:0000256" key="8">
    <source>
        <dbReference type="ARBA" id="ARBA00022989"/>
    </source>
</evidence>
<reference evidence="14 15" key="1">
    <citation type="submission" date="2019-04" db="EMBL/GenBank/DDBJ databases">
        <authorList>
            <person name="Feng G."/>
            <person name="Zhang J."/>
            <person name="Zhu H."/>
        </authorList>
    </citation>
    <scope>NUCLEOTIDE SEQUENCE [LARGE SCALE GENOMIC DNA]</scope>
    <source>
        <strain evidence="14 15">JCM 31653</strain>
    </source>
</reference>
<dbReference type="InterPro" id="IPR003660">
    <property type="entry name" value="HAMP_dom"/>
</dbReference>
<evidence type="ECO:0000256" key="5">
    <source>
        <dbReference type="ARBA" id="ARBA00022679"/>
    </source>
</evidence>
<gene>
    <name evidence="14" type="ORF">E5K00_07760</name>
</gene>
<dbReference type="InterPro" id="IPR036890">
    <property type="entry name" value="HATPase_C_sf"/>
</dbReference>
<dbReference type="GO" id="GO:0000155">
    <property type="term" value="F:phosphorelay sensor kinase activity"/>
    <property type="evidence" value="ECO:0007669"/>
    <property type="project" value="InterPro"/>
</dbReference>
<keyword evidence="6 11" id="KW-0812">Transmembrane</keyword>
<dbReference type="PANTHER" id="PTHR45436:SF5">
    <property type="entry name" value="SENSOR HISTIDINE KINASE TRCS"/>
    <property type="match status" value="1"/>
</dbReference>
<dbReference type="Pfam" id="PF02518">
    <property type="entry name" value="HATPase_c"/>
    <property type="match status" value="1"/>
</dbReference>
<dbReference type="PROSITE" id="PS50885">
    <property type="entry name" value="HAMP"/>
    <property type="match status" value="1"/>
</dbReference>
<dbReference type="SMART" id="SM00304">
    <property type="entry name" value="HAMP"/>
    <property type="match status" value="1"/>
</dbReference>
<evidence type="ECO:0000256" key="3">
    <source>
        <dbReference type="ARBA" id="ARBA00012438"/>
    </source>
</evidence>
<evidence type="ECO:0000256" key="6">
    <source>
        <dbReference type="ARBA" id="ARBA00022692"/>
    </source>
</evidence>
<dbReference type="InterPro" id="IPR036097">
    <property type="entry name" value="HisK_dim/P_sf"/>
</dbReference>
<keyword evidence="5" id="KW-0808">Transferase</keyword>
<dbReference type="Gene3D" id="6.10.340.10">
    <property type="match status" value="1"/>
</dbReference>
<dbReference type="InterPro" id="IPR004358">
    <property type="entry name" value="Sig_transdc_His_kin-like_C"/>
</dbReference>
<dbReference type="InterPro" id="IPR003594">
    <property type="entry name" value="HATPase_dom"/>
</dbReference>
<dbReference type="SUPFAM" id="SSF47384">
    <property type="entry name" value="Homodimeric domain of signal transducing histidine kinase"/>
    <property type="match status" value="1"/>
</dbReference>
<keyword evidence="7" id="KW-0418">Kinase</keyword>
<dbReference type="AlphaFoldDB" id="A0A4Z0Q7F3"/>
<comment type="caution">
    <text evidence="14">The sequence shown here is derived from an EMBL/GenBank/DDBJ whole genome shotgun (WGS) entry which is preliminary data.</text>
</comment>
<dbReference type="SUPFAM" id="SSF158472">
    <property type="entry name" value="HAMP domain-like"/>
    <property type="match status" value="1"/>
</dbReference>
<evidence type="ECO:0000313" key="15">
    <source>
        <dbReference type="Proteomes" id="UP000297549"/>
    </source>
</evidence>
<evidence type="ECO:0000259" key="12">
    <source>
        <dbReference type="PROSITE" id="PS50109"/>
    </source>
</evidence>
<feature type="transmembrane region" description="Helical" evidence="11">
    <location>
        <begin position="288"/>
        <end position="310"/>
    </location>
</feature>
<dbReference type="PRINTS" id="PR00344">
    <property type="entry name" value="BCTRLSENSOR"/>
</dbReference>
<evidence type="ECO:0000313" key="14">
    <source>
        <dbReference type="EMBL" id="TGE25083.1"/>
    </source>
</evidence>
<dbReference type="EC" id="2.7.13.3" evidence="3"/>
<evidence type="ECO:0000256" key="9">
    <source>
        <dbReference type="ARBA" id="ARBA00023012"/>
    </source>
</evidence>
<keyword evidence="15" id="KW-1185">Reference proteome</keyword>
<evidence type="ECO:0000256" key="4">
    <source>
        <dbReference type="ARBA" id="ARBA00022553"/>
    </source>
</evidence>
<dbReference type="OrthoDB" id="594725at2"/>
<dbReference type="InterPro" id="IPR003661">
    <property type="entry name" value="HisK_dim/P_dom"/>
</dbReference>
<evidence type="ECO:0000256" key="10">
    <source>
        <dbReference type="ARBA" id="ARBA00023136"/>
    </source>
</evidence>
<keyword evidence="4" id="KW-0597">Phosphoprotein</keyword>
<dbReference type="Pfam" id="PF00512">
    <property type="entry name" value="HisKA"/>
    <property type="match status" value="1"/>
</dbReference>
<name>A0A4Z0Q7F3_9BACT</name>
<dbReference type="PROSITE" id="PS50109">
    <property type="entry name" value="HIS_KIN"/>
    <property type="match status" value="1"/>
</dbReference>
<sequence length="746" mass="81552">MGGCLLFAALGPQRRQALPLQPALGPVEQALGHAHHQPLAHVLGQAGEWNGVGGAQQVHHLGPPQLTDAPQPAGQQKLLYLVEQQQGGQWGRFHRGVVAGRPVGAQRIFGSHQHAHPVGQQGQELGQVLFRDDERDKVVDLGVAPQLIFHPLQGVTVAFHLVAVHEIGGDVHHVGAGRAGGQLIHVEAPGEQRVEQSADVRVVHGGAGRQKVRPKISGPARFTCYIAVGRLSARRRLPGFRAKFAGCGLPKICRAPAKHFPGSGLSSTCLLILSSLPTIRSVTIRTRLALQFAAILAVTLLLFSLVIYFFTYQSRRNSFTDSLFARARVVAHVYLDGTNRGDDASRASYRRYLRQFYRTLPAEEVRVYDAQNRVVFREGQQTGQPVPLSLLARVRQTGSLVELDTDHAQTVGLLYRDARRGDFVVVASSVDADSQVEQRTLRKILAGGLLISFGIVGIGGWFFAGQALRPMQRIVQEVDTITAFDLHRRLSQADGQDEVSHLAQRFNSLLDRLETAFAGQRTFVRDASHELRTPLTVLTGELEVALLQERSPAEYRRVLQSTLDAARMLTALTNGLLQIARASDDPSQVPLALVRLDELLLQAHEEVLRRQPTSRIDLDFGEPNSRGVAFGVMGNEPLLLSAVLNVLENACKFSKDSQEPIVASLTCVGRRLRLQIRDRGVGMSEADRQQVFVPFFRAEMVRNVPGHGIGLPLTFKIMALHGGSIRVDSELGAGTQVTLELPLVSA</sequence>
<evidence type="ECO:0000256" key="11">
    <source>
        <dbReference type="SAM" id="Phobius"/>
    </source>
</evidence>
<feature type="domain" description="Histidine kinase" evidence="12">
    <location>
        <begin position="526"/>
        <end position="745"/>
    </location>
</feature>
<dbReference type="Proteomes" id="UP000297549">
    <property type="component" value="Unassembled WGS sequence"/>
</dbReference>
<dbReference type="SUPFAM" id="SSF55874">
    <property type="entry name" value="ATPase domain of HSP90 chaperone/DNA topoisomerase II/histidine kinase"/>
    <property type="match status" value="1"/>
</dbReference>
<dbReference type="SMART" id="SM00387">
    <property type="entry name" value="HATPase_c"/>
    <property type="match status" value="1"/>
</dbReference>
<keyword evidence="10 11" id="KW-0472">Membrane</keyword>
<dbReference type="EMBL" id="SRLC01000001">
    <property type="protein sequence ID" value="TGE25083.1"/>
    <property type="molecule type" value="Genomic_DNA"/>
</dbReference>
<feature type="domain" description="HAMP" evidence="13">
    <location>
        <begin position="465"/>
        <end position="518"/>
    </location>
</feature>
<accession>A0A4Z0Q7F3</accession>
<dbReference type="Gene3D" id="1.10.287.130">
    <property type="match status" value="1"/>
</dbReference>
<proteinExistence type="predicted"/>
<dbReference type="Gene3D" id="3.30.565.10">
    <property type="entry name" value="Histidine kinase-like ATPase, C-terminal domain"/>
    <property type="match status" value="1"/>
</dbReference>
<dbReference type="Pfam" id="PF00672">
    <property type="entry name" value="HAMP"/>
    <property type="match status" value="1"/>
</dbReference>
<comment type="catalytic activity">
    <reaction evidence="1">
        <text>ATP + protein L-histidine = ADP + protein N-phospho-L-histidine.</text>
        <dbReference type="EC" id="2.7.13.3"/>
    </reaction>
</comment>
<evidence type="ECO:0000259" key="13">
    <source>
        <dbReference type="PROSITE" id="PS50885"/>
    </source>
</evidence>
<dbReference type="InterPro" id="IPR050428">
    <property type="entry name" value="TCS_sensor_his_kinase"/>
</dbReference>
<evidence type="ECO:0000256" key="2">
    <source>
        <dbReference type="ARBA" id="ARBA00004370"/>
    </source>
</evidence>
<dbReference type="GO" id="GO:0005886">
    <property type="term" value="C:plasma membrane"/>
    <property type="evidence" value="ECO:0007669"/>
    <property type="project" value="TreeGrafter"/>
</dbReference>
<dbReference type="SMART" id="SM00388">
    <property type="entry name" value="HisKA"/>
    <property type="match status" value="1"/>
</dbReference>
<dbReference type="InterPro" id="IPR005467">
    <property type="entry name" value="His_kinase_dom"/>
</dbReference>
<dbReference type="PANTHER" id="PTHR45436">
    <property type="entry name" value="SENSOR HISTIDINE KINASE YKOH"/>
    <property type="match status" value="1"/>
</dbReference>
<dbReference type="CDD" id="cd06225">
    <property type="entry name" value="HAMP"/>
    <property type="match status" value="1"/>
</dbReference>
<evidence type="ECO:0000256" key="1">
    <source>
        <dbReference type="ARBA" id="ARBA00000085"/>
    </source>
</evidence>
<comment type="subcellular location">
    <subcellularLocation>
        <location evidence="2">Membrane</location>
    </subcellularLocation>
</comment>
<protein>
    <recommendedName>
        <fullName evidence="3">histidine kinase</fullName>
        <ecNumber evidence="3">2.7.13.3</ecNumber>
    </recommendedName>
</protein>